<protein>
    <submittedName>
        <fullName evidence="1">Uncharacterized protein</fullName>
    </submittedName>
</protein>
<sequence length="203" mass="23498">MVYLVMEDNFVHTSACFGGPSVESSPVANFSALQTFPCETKGLRTRRRGRTMISNLKPDSKTLWEQKVEAYRSFGLSEGEIYAAFKRQPMCMALLEKKIKKMMGFFVNKLKMNPSRMSKRPILLLHSLEKWIIPRCSVLQLLMLKALTKEDTSIVYMVKMADKEFMVKFVSKYQTVVPDVVRAHQGKIEFQGSPLHQWRRDCF</sequence>
<accession>A0A8T1NT97</accession>
<reference evidence="1" key="1">
    <citation type="submission" date="2020-12" db="EMBL/GenBank/DDBJ databases">
        <title>WGS assembly of Carya illinoinensis cv. Pawnee.</title>
        <authorList>
            <person name="Platts A."/>
            <person name="Shu S."/>
            <person name="Wright S."/>
            <person name="Barry K."/>
            <person name="Edger P."/>
            <person name="Pires J.C."/>
            <person name="Schmutz J."/>
        </authorList>
    </citation>
    <scope>NUCLEOTIDE SEQUENCE</scope>
    <source>
        <tissue evidence="1">Leaf</tissue>
    </source>
</reference>
<dbReference type="EMBL" id="CM031820">
    <property type="protein sequence ID" value="KAG6633308.1"/>
    <property type="molecule type" value="Genomic_DNA"/>
</dbReference>
<evidence type="ECO:0000313" key="2">
    <source>
        <dbReference type="Proteomes" id="UP000811609"/>
    </source>
</evidence>
<dbReference type="PANTHER" id="PTHR13068:SF120">
    <property type="entry name" value="TRANSCRIPTION TERMINATION FACTOR MTERF2, CHLOROPLASTIC-LIKE ISOFORM X1"/>
    <property type="match status" value="1"/>
</dbReference>
<dbReference type="AlphaFoldDB" id="A0A8T1NT97"/>
<keyword evidence="2" id="KW-1185">Reference proteome</keyword>
<comment type="caution">
    <text evidence="1">The sequence shown here is derived from an EMBL/GenBank/DDBJ whole genome shotgun (WGS) entry which is preliminary data.</text>
</comment>
<dbReference type="Proteomes" id="UP000811609">
    <property type="component" value="Chromosome 12"/>
</dbReference>
<organism evidence="1 2">
    <name type="scientific">Carya illinoinensis</name>
    <name type="common">Pecan</name>
    <dbReference type="NCBI Taxonomy" id="32201"/>
    <lineage>
        <taxon>Eukaryota</taxon>
        <taxon>Viridiplantae</taxon>
        <taxon>Streptophyta</taxon>
        <taxon>Embryophyta</taxon>
        <taxon>Tracheophyta</taxon>
        <taxon>Spermatophyta</taxon>
        <taxon>Magnoliopsida</taxon>
        <taxon>eudicotyledons</taxon>
        <taxon>Gunneridae</taxon>
        <taxon>Pentapetalae</taxon>
        <taxon>rosids</taxon>
        <taxon>fabids</taxon>
        <taxon>Fagales</taxon>
        <taxon>Juglandaceae</taxon>
        <taxon>Carya</taxon>
    </lineage>
</organism>
<proteinExistence type="predicted"/>
<dbReference type="Pfam" id="PF02536">
    <property type="entry name" value="mTERF"/>
    <property type="match status" value="1"/>
</dbReference>
<dbReference type="InterPro" id="IPR003690">
    <property type="entry name" value="MTERF"/>
</dbReference>
<dbReference type="GO" id="GO:0003676">
    <property type="term" value="F:nucleic acid binding"/>
    <property type="evidence" value="ECO:0007669"/>
    <property type="project" value="InterPro"/>
</dbReference>
<name>A0A8T1NT97_CARIL</name>
<dbReference type="PANTHER" id="PTHR13068">
    <property type="entry name" value="CGI-12 PROTEIN-RELATED"/>
    <property type="match status" value="1"/>
</dbReference>
<gene>
    <name evidence="1" type="ORF">CIPAW_12G039700</name>
</gene>
<evidence type="ECO:0000313" key="1">
    <source>
        <dbReference type="EMBL" id="KAG6633308.1"/>
    </source>
</evidence>